<proteinExistence type="inferred from homology"/>
<dbReference type="RefSeq" id="WP_093182445.1">
    <property type="nucleotide sequence ID" value="NZ_FMYH01000002.1"/>
</dbReference>
<evidence type="ECO:0000256" key="4">
    <source>
        <dbReference type="ARBA" id="ARBA00022692"/>
    </source>
</evidence>
<sequence>MTDQLASAPSPTTTRKPASGGADRAPARPRRPSKGLKRQNRLVFLIPATAFLLAFSVYPLITLVRMSVSKVNSATLNGDWVFTGLENFRVGFASGETTQALWRTGLFVLVVTVVGMVGGLAAAIALRTTGRWSGIVLAVMVFVWALPPVVNGSVWKFLLGDAGLINTIVLKTGLVDSAIPFLYDQHWALASVAFVNSWSVIPFNALVFRAALMGISPEVFEASALDGANKWQEIRHIMLPAARPTTLVLFVLTVVFAFRSFDLIYVMTYGGPGTATNTLPFLGYLQAFVRYDFGLGSATSVFTVLFVIVLAVVYARSIRREESDS</sequence>
<dbReference type="OrthoDB" id="34224at2"/>
<organism evidence="10 11">
    <name type="scientific">Sanguibacter gelidistatuariae</name>
    <dbReference type="NCBI Taxonomy" id="1814289"/>
    <lineage>
        <taxon>Bacteria</taxon>
        <taxon>Bacillati</taxon>
        <taxon>Actinomycetota</taxon>
        <taxon>Actinomycetes</taxon>
        <taxon>Micrococcales</taxon>
        <taxon>Sanguibacteraceae</taxon>
        <taxon>Sanguibacter</taxon>
    </lineage>
</organism>
<dbReference type="STRING" id="1814289.SAMN05216410_1795"/>
<feature type="region of interest" description="Disordered" evidence="8">
    <location>
        <begin position="1"/>
        <end position="34"/>
    </location>
</feature>
<dbReference type="EMBL" id="FMYH01000002">
    <property type="protein sequence ID" value="SDC39672.1"/>
    <property type="molecule type" value="Genomic_DNA"/>
</dbReference>
<feature type="transmembrane region" description="Helical" evidence="7">
    <location>
        <begin position="247"/>
        <end position="268"/>
    </location>
</feature>
<feature type="compositionally biased region" description="Polar residues" evidence="8">
    <location>
        <begin position="1"/>
        <end position="16"/>
    </location>
</feature>
<dbReference type="PROSITE" id="PS50928">
    <property type="entry name" value="ABC_TM1"/>
    <property type="match status" value="1"/>
</dbReference>
<dbReference type="SUPFAM" id="SSF161098">
    <property type="entry name" value="MetI-like"/>
    <property type="match status" value="1"/>
</dbReference>
<evidence type="ECO:0000256" key="2">
    <source>
        <dbReference type="ARBA" id="ARBA00022448"/>
    </source>
</evidence>
<dbReference type="GO" id="GO:0055085">
    <property type="term" value="P:transmembrane transport"/>
    <property type="evidence" value="ECO:0007669"/>
    <property type="project" value="InterPro"/>
</dbReference>
<keyword evidence="2 7" id="KW-0813">Transport</keyword>
<protein>
    <submittedName>
        <fullName evidence="10">Carbohydrate ABC transporter membrane protein 1, CUT1 family</fullName>
    </submittedName>
</protein>
<name>A0A1G6L8H0_9MICO</name>
<dbReference type="InterPro" id="IPR035906">
    <property type="entry name" value="MetI-like_sf"/>
</dbReference>
<evidence type="ECO:0000259" key="9">
    <source>
        <dbReference type="PROSITE" id="PS50928"/>
    </source>
</evidence>
<evidence type="ECO:0000256" key="8">
    <source>
        <dbReference type="SAM" id="MobiDB-lite"/>
    </source>
</evidence>
<dbReference type="Gene3D" id="1.10.3720.10">
    <property type="entry name" value="MetI-like"/>
    <property type="match status" value="1"/>
</dbReference>
<accession>A0A1G6L8H0</accession>
<keyword evidence="3" id="KW-1003">Cell membrane</keyword>
<feature type="transmembrane region" description="Helical" evidence="7">
    <location>
        <begin position="132"/>
        <end position="150"/>
    </location>
</feature>
<evidence type="ECO:0000256" key="3">
    <source>
        <dbReference type="ARBA" id="ARBA00022475"/>
    </source>
</evidence>
<feature type="domain" description="ABC transmembrane type-1" evidence="9">
    <location>
        <begin position="101"/>
        <end position="314"/>
    </location>
</feature>
<feature type="transmembrane region" description="Helical" evidence="7">
    <location>
        <begin position="288"/>
        <end position="315"/>
    </location>
</feature>
<keyword evidence="11" id="KW-1185">Reference proteome</keyword>
<feature type="transmembrane region" description="Helical" evidence="7">
    <location>
        <begin position="42"/>
        <end position="61"/>
    </location>
</feature>
<dbReference type="Pfam" id="PF00528">
    <property type="entry name" value="BPD_transp_1"/>
    <property type="match status" value="1"/>
</dbReference>
<gene>
    <name evidence="10" type="ORF">SAMN05216410_1795</name>
</gene>
<evidence type="ECO:0000256" key="6">
    <source>
        <dbReference type="ARBA" id="ARBA00023136"/>
    </source>
</evidence>
<evidence type="ECO:0000313" key="10">
    <source>
        <dbReference type="EMBL" id="SDC39672.1"/>
    </source>
</evidence>
<evidence type="ECO:0000256" key="1">
    <source>
        <dbReference type="ARBA" id="ARBA00004651"/>
    </source>
</evidence>
<evidence type="ECO:0000313" key="11">
    <source>
        <dbReference type="Proteomes" id="UP000199039"/>
    </source>
</evidence>
<dbReference type="PANTHER" id="PTHR43005">
    <property type="entry name" value="BLR7065 PROTEIN"/>
    <property type="match status" value="1"/>
</dbReference>
<dbReference type="GO" id="GO:0005886">
    <property type="term" value="C:plasma membrane"/>
    <property type="evidence" value="ECO:0007669"/>
    <property type="project" value="UniProtKB-SubCell"/>
</dbReference>
<evidence type="ECO:0000256" key="7">
    <source>
        <dbReference type="RuleBase" id="RU363032"/>
    </source>
</evidence>
<dbReference type="Proteomes" id="UP000199039">
    <property type="component" value="Unassembled WGS sequence"/>
</dbReference>
<dbReference type="InterPro" id="IPR000515">
    <property type="entry name" value="MetI-like"/>
</dbReference>
<reference evidence="10 11" key="1">
    <citation type="submission" date="2016-09" db="EMBL/GenBank/DDBJ databases">
        <authorList>
            <person name="Capua I."/>
            <person name="De Benedictis P."/>
            <person name="Joannis T."/>
            <person name="Lombin L.H."/>
            <person name="Cattoli G."/>
        </authorList>
    </citation>
    <scope>NUCLEOTIDE SEQUENCE [LARGE SCALE GENOMIC DNA]</scope>
    <source>
        <strain evidence="10 11">ISLP-3</strain>
    </source>
</reference>
<dbReference type="PANTHER" id="PTHR43005:SF1">
    <property type="entry name" value="SPERMIDINE_PUTRESCINE TRANSPORT SYSTEM PERMEASE PROTEIN"/>
    <property type="match status" value="1"/>
</dbReference>
<keyword evidence="6 7" id="KW-0472">Membrane</keyword>
<comment type="similarity">
    <text evidence="7">Belongs to the binding-protein-dependent transport system permease family.</text>
</comment>
<keyword evidence="5 7" id="KW-1133">Transmembrane helix</keyword>
<dbReference type="AlphaFoldDB" id="A0A1G6L8H0"/>
<feature type="transmembrane region" description="Helical" evidence="7">
    <location>
        <begin position="187"/>
        <end position="208"/>
    </location>
</feature>
<evidence type="ECO:0000256" key="5">
    <source>
        <dbReference type="ARBA" id="ARBA00022989"/>
    </source>
</evidence>
<dbReference type="CDD" id="cd06261">
    <property type="entry name" value="TM_PBP2"/>
    <property type="match status" value="1"/>
</dbReference>
<keyword evidence="4 7" id="KW-0812">Transmembrane</keyword>
<comment type="subcellular location">
    <subcellularLocation>
        <location evidence="1 7">Cell membrane</location>
        <topology evidence="1 7">Multi-pass membrane protein</topology>
    </subcellularLocation>
</comment>
<feature type="transmembrane region" description="Helical" evidence="7">
    <location>
        <begin position="106"/>
        <end position="125"/>
    </location>
</feature>